<dbReference type="Proteomes" id="UP001396334">
    <property type="component" value="Unassembled WGS sequence"/>
</dbReference>
<dbReference type="EMBL" id="JBBPBN010000040">
    <property type="protein sequence ID" value="KAK8998765.1"/>
    <property type="molecule type" value="Genomic_DNA"/>
</dbReference>
<feature type="region of interest" description="Disordered" evidence="1">
    <location>
        <begin position="145"/>
        <end position="169"/>
    </location>
</feature>
<gene>
    <name evidence="2" type="ORF">V6N11_069952</name>
</gene>
<evidence type="ECO:0000256" key="1">
    <source>
        <dbReference type="SAM" id="MobiDB-lite"/>
    </source>
</evidence>
<comment type="caution">
    <text evidence="2">The sequence shown here is derived from an EMBL/GenBank/DDBJ whole genome shotgun (WGS) entry which is preliminary data.</text>
</comment>
<keyword evidence="3" id="KW-1185">Reference proteome</keyword>
<evidence type="ECO:0000313" key="2">
    <source>
        <dbReference type="EMBL" id="KAK8998765.1"/>
    </source>
</evidence>
<proteinExistence type="predicted"/>
<feature type="compositionally biased region" description="Low complexity" evidence="1">
    <location>
        <begin position="157"/>
        <end position="169"/>
    </location>
</feature>
<sequence>MDIPRILVPLWLRSLLIPKCARVGLTCANHKSSGDELSGPWMVDAEYIIKDPMHKNMQGNVSAQNRSSIIETCGKQVMTVDGVDKARGRGKTVASSLLVPVLHQRHENFKGTNGASSSKAASLVVSASMPSSSNGHHAAISCHRTEAVPSHPRRYPQQNGQKQGQGANQ</sequence>
<reference evidence="2 3" key="1">
    <citation type="journal article" date="2024" name="G3 (Bethesda)">
        <title>Genome assembly of Hibiscus sabdariffa L. provides insights into metabolisms of medicinal natural products.</title>
        <authorList>
            <person name="Kim T."/>
        </authorList>
    </citation>
    <scope>NUCLEOTIDE SEQUENCE [LARGE SCALE GENOMIC DNA]</scope>
    <source>
        <strain evidence="2">TK-2024</strain>
        <tissue evidence="2">Old leaves</tissue>
    </source>
</reference>
<accession>A0ABR2QDI4</accession>
<evidence type="ECO:0000313" key="3">
    <source>
        <dbReference type="Proteomes" id="UP001396334"/>
    </source>
</evidence>
<name>A0ABR2QDI4_9ROSI</name>
<protein>
    <submittedName>
        <fullName evidence="2">Uncharacterized protein</fullName>
    </submittedName>
</protein>
<organism evidence="2 3">
    <name type="scientific">Hibiscus sabdariffa</name>
    <name type="common">roselle</name>
    <dbReference type="NCBI Taxonomy" id="183260"/>
    <lineage>
        <taxon>Eukaryota</taxon>
        <taxon>Viridiplantae</taxon>
        <taxon>Streptophyta</taxon>
        <taxon>Embryophyta</taxon>
        <taxon>Tracheophyta</taxon>
        <taxon>Spermatophyta</taxon>
        <taxon>Magnoliopsida</taxon>
        <taxon>eudicotyledons</taxon>
        <taxon>Gunneridae</taxon>
        <taxon>Pentapetalae</taxon>
        <taxon>rosids</taxon>
        <taxon>malvids</taxon>
        <taxon>Malvales</taxon>
        <taxon>Malvaceae</taxon>
        <taxon>Malvoideae</taxon>
        <taxon>Hibiscus</taxon>
    </lineage>
</organism>